<dbReference type="AlphaFoldDB" id="A0A382D0X1"/>
<dbReference type="InterPro" id="IPR003593">
    <property type="entry name" value="AAA+_ATPase"/>
</dbReference>
<dbReference type="PANTHER" id="PTHR43087">
    <property type="entry name" value="LYSINE/ARGININE/ORNITHINE TRANSPORT SYSTEM KINASE"/>
    <property type="match status" value="1"/>
</dbReference>
<evidence type="ECO:0000256" key="1">
    <source>
        <dbReference type="ARBA" id="ARBA00022741"/>
    </source>
</evidence>
<keyword evidence="2" id="KW-0378">Hydrolase</keyword>
<feature type="domain" description="AAA+ ATPase" evidence="5">
    <location>
        <begin position="44"/>
        <end position="169"/>
    </location>
</feature>
<reference evidence="6" key="1">
    <citation type="submission" date="2018-05" db="EMBL/GenBank/DDBJ databases">
        <authorList>
            <person name="Lanie J.A."/>
            <person name="Ng W.-L."/>
            <person name="Kazmierczak K.M."/>
            <person name="Andrzejewski T.M."/>
            <person name="Davidsen T.M."/>
            <person name="Wayne K.J."/>
            <person name="Tettelin H."/>
            <person name="Glass J.I."/>
            <person name="Rusch D."/>
            <person name="Podicherti R."/>
            <person name="Tsui H.-C.T."/>
            <person name="Winkler M.E."/>
        </authorList>
    </citation>
    <scope>NUCLEOTIDE SEQUENCE</scope>
</reference>
<dbReference type="InterPro" id="IPR027417">
    <property type="entry name" value="P-loop_NTPase"/>
</dbReference>
<dbReference type="GO" id="GO:0016787">
    <property type="term" value="F:hydrolase activity"/>
    <property type="evidence" value="ECO:0007669"/>
    <property type="project" value="UniProtKB-KW"/>
</dbReference>
<dbReference type="GO" id="GO:0005525">
    <property type="term" value="F:GTP binding"/>
    <property type="evidence" value="ECO:0007669"/>
    <property type="project" value="UniProtKB-KW"/>
</dbReference>
<sequence length="171" mass="18418">MNQFNYKDIFNNNHLAISRAISLIENNDPHVNNFYKHIYKKSNKSLRIGITGPPGAGKSTLVDQLIACFISKQKSVGVIAIDPSSPFSGGALLGDRVRMSKYTDMDDVYIRSMGNRGDLGGLSKMAQEAGDVLSASGKDIIIFETVGVGQAEHDIVNAADFTVVVLVPESG</sequence>
<proteinExistence type="predicted"/>
<evidence type="ECO:0000256" key="2">
    <source>
        <dbReference type="ARBA" id="ARBA00022801"/>
    </source>
</evidence>
<protein>
    <recommendedName>
        <fullName evidence="5">AAA+ ATPase domain-containing protein</fullName>
    </recommendedName>
</protein>
<feature type="non-terminal residue" evidence="6">
    <location>
        <position position="171"/>
    </location>
</feature>
<dbReference type="SMART" id="SM00382">
    <property type="entry name" value="AAA"/>
    <property type="match status" value="1"/>
</dbReference>
<keyword evidence="3" id="KW-0342">GTP-binding</keyword>
<organism evidence="6">
    <name type="scientific">marine metagenome</name>
    <dbReference type="NCBI Taxonomy" id="408172"/>
    <lineage>
        <taxon>unclassified sequences</taxon>
        <taxon>metagenomes</taxon>
        <taxon>ecological metagenomes</taxon>
    </lineage>
</organism>
<keyword evidence="4" id="KW-0143">Chaperone</keyword>
<dbReference type="Pfam" id="PF03308">
    <property type="entry name" value="MeaB"/>
    <property type="match status" value="1"/>
</dbReference>
<name>A0A382D0X1_9ZZZZ</name>
<evidence type="ECO:0000313" key="6">
    <source>
        <dbReference type="EMBL" id="SVB32126.1"/>
    </source>
</evidence>
<keyword evidence="1" id="KW-0547">Nucleotide-binding</keyword>
<evidence type="ECO:0000256" key="4">
    <source>
        <dbReference type="ARBA" id="ARBA00023186"/>
    </source>
</evidence>
<dbReference type="EMBL" id="UINC01037116">
    <property type="protein sequence ID" value="SVB32126.1"/>
    <property type="molecule type" value="Genomic_DNA"/>
</dbReference>
<dbReference type="SUPFAM" id="SSF52540">
    <property type="entry name" value="P-loop containing nucleoside triphosphate hydrolases"/>
    <property type="match status" value="1"/>
</dbReference>
<gene>
    <name evidence="6" type="ORF">METZ01_LOCUS184980</name>
</gene>
<dbReference type="InterPro" id="IPR052040">
    <property type="entry name" value="GTPase/Isobutyryl-CoA_mutase"/>
</dbReference>
<evidence type="ECO:0000256" key="3">
    <source>
        <dbReference type="ARBA" id="ARBA00023134"/>
    </source>
</evidence>
<evidence type="ECO:0000259" key="5">
    <source>
        <dbReference type="SMART" id="SM00382"/>
    </source>
</evidence>
<dbReference type="PANTHER" id="PTHR43087:SF1">
    <property type="entry name" value="LAO_AO TRANSPORT SYSTEM ATPASE"/>
    <property type="match status" value="1"/>
</dbReference>
<dbReference type="Gene3D" id="3.40.50.300">
    <property type="entry name" value="P-loop containing nucleotide triphosphate hydrolases"/>
    <property type="match status" value="1"/>
</dbReference>
<accession>A0A382D0X1</accession>